<dbReference type="HOGENOM" id="CLU_029538_3_2_11"/>
<dbReference type="Proteomes" id="UP000006196">
    <property type="component" value="Unassembled WGS sequence"/>
</dbReference>
<dbReference type="PANTHER" id="PTHR34853">
    <property type="match status" value="1"/>
</dbReference>
<evidence type="ECO:0000256" key="1">
    <source>
        <dbReference type="SAM" id="MobiDB-lite"/>
    </source>
</evidence>
<organism evidence="2 3">
    <name type="scientific">Corynebacterium lipophiloflavum (strain ATCC 700352 / DSM 44291 / CCUG 37336 / JCM 10383 / DMMZ 1944)</name>
    <dbReference type="NCBI Taxonomy" id="525263"/>
    <lineage>
        <taxon>Bacteria</taxon>
        <taxon>Bacillati</taxon>
        <taxon>Actinomycetota</taxon>
        <taxon>Actinomycetes</taxon>
        <taxon>Mycobacteriales</taxon>
        <taxon>Corynebacteriaceae</taxon>
        <taxon>Corynebacterium</taxon>
    </lineage>
</organism>
<dbReference type="eggNOG" id="COG2267">
    <property type="taxonomic scope" value="Bacteria"/>
</dbReference>
<proteinExistence type="predicted"/>
<keyword evidence="3" id="KW-1185">Reference proteome</keyword>
<reference evidence="2" key="1">
    <citation type="submission" date="2009-01" db="EMBL/GenBank/DDBJ databases">
        <authorList>
            <person name="Qin X."/>
            <person name="Bachman B."/>
            <person name="Battles P."/>
            <person name="Bell A."/>
            <person name="Bess C."/>
            <person name="Bickham C."/>
            <person name="Chaboub L."/>
            <person name="Chen D."/>
            <person name="Coyle M."/>
            <person name="Deiros D.R."/>
            <person name="Dinh H."/>
            <person name="Forbes L."/>
            <person name="Fowler G."/>
            <person name="Francisco L."/>
            <person name="Fu Q."/>
            <person name="Gubbala S."/>
            <person name="Hale W."/>
            <person name="Han Y."/>
            <person name="Hemphill L."/>
            <person name="Highlander S.K."/>
            <person name="Hirani K."/>
            <person name="Hogues M."/>
            <person name="Jackson L."/>
            <person name="Jakkamsetti A."/>
            <person name="Javaid M."/>
            <person name="Jiang H."/>
            <person name="Korchina V."/>
            <person name="Kovar C."/>
            <person name="Lara F."/>
            <person name="Lee S."/>
            <person name="Mata R."/>
            <person name="Mathew T."/>
            <person name="Moen C."/>
            <person name="Morales K."/>
            <person name="Munidasa M."/>
            <person name="Nazareth L."/>
            <person name="Ngo R."/>
            <person name="Nguyen L."/>
            <person name="Okwuonu G."/>
            <person name="Ongeri F."/>
            <person name="Patil S."/>
            <person name="Petrosino J."/>
            <person name="Pham C."/>
            <person name="Pham P."/>
            <person name="Pu L.-L."/>
            <person name="Puazo M."/>
            <person name="Raj R."/>
            <person name="Reid J."/>
            <person name="Rouhana J."/>
            <person name="Saada N."/>
            <person name="Shang Y."/>
            <person name="Simmons D."/>
            <person name="Thornton R."/>
            <person name="Warren J."/>
            <person name="Weissenberger G."/>
            <person name="Zhang J."/>
            <person name="Zhang L."/>
            <person name="Zhou C."/>
            <person name="Zhu D."/>
            <person name="Muzny D."/>
            <person name="Worley K."/>
            <person name="Gibbs R."/>
        </authorList>
    </citation>
    <scope>NUCLEOTIDE SEQUENCE [LARGE SCALE GENOMIC DNA]</scope>
    <source>
        <strain evidence="2">DSM 44291</strain>
    </source>
</reference>
<dbReference type="Pfam" id="PF03583">
    <property type="entry name" value="LIP"/>
    <property type="match status" value="1"/>
</dbReference>
<dbReference type="InterPro" id="IPR029058">
    <property type="entry name" value="AB_hydrolase_fold"/>
</dbReference>
<dbReference type="OrthoDB" id="9798122at2"/>
<name>C0XP33_CORLD</name>
<dbReference type="PANTHER" id="PTHR34853:SF1">
    <property type="entry name" value="LIPASE 5"/>
    <property type="match status" value="1"/>
</dbReference>
<dbReference type="SUPFAM" id="SSF53474">
    <property type="entry name" value="alpha/beta-Hydrolases"/>
    <property type="match status" value="1"/>
</dbReference>
<dbReference type="Gene3D" id="3.40.50.1820">
    <property type="entry name" value="alpha/beta hydrolase"/>
    <property type="match status" value="2"/>
</dbReference>
<dbReference type="EMBL" id="ACHJ01000018">
    <property type="protein sequence ID" value="EEI17986.1"/>
    <property type="molecule type" value="Genomic_DNA"/>
</dbReference>
<feature type="region of interest" description="Disordered" evidence="1">
    <location>
        <begin position="1"/>
        <end position="21"/>
    </location>
</feature>
<dbReference type="STRING" id="525263.HMPREF0298_0203"/>
<protein>
    <submittedName>
        <fullName evidence="2">Secretory lipase</fullName>
    </submittedName>
</protein>
<gene>
    <name evidence="2" type="ORF">HMPREF0298_0203</name>
</gene>
<evidence type="ECO:0000313" key="3">
    <source>
        <dbReference type="Proteomes" id="UP000006196"/>
    </source>
</evidence>
<dbReference type="GO" id="GO:0016042">
    <property type="term" value="P:lipid catabolic process"/>
    <property type="evidence" value="ECO:0007669"/>
    <property type="project" value="InterPro"/>
</dbReference>
<dbReference type="InterPro" id="IPR005152">
    <property type="entry name" value="Lipase_secreted"/>
</dbReference>
<dbReference type="AlphaFoldDB" id="C0XP33"/>
<dbReference type="GO" id="GO:0004806">
    <property type="term" value="F:triacylglycerol lipase activity"/>
    <property type="evidence" value="ECO:0007669"/>
    <property type="project" value="InterPro"/>
</dbReference>
<sequence>MTTETQWVKAPEGDVPAAPSGGTTYRVRYQAQGARAEVPMTGLVTVPANPRSDGAIVSWAHGTTGLSTSSAPSLYAEGDPIERYIPHWTRFLQGWLDAGYIVTQPDYEGLGVEEVGGTYMHRGSLASAINRLVEETAAKFSPGANWVNVGFSQGGYAALAAADAPADNLLATIAIAPGDTELVNKNLRLMGIRPVDVAKMLKGKGVRFFPIVIAGALNAFEGVHASDFLSERGAELVEKAEQVTLPELTDFVTDVSGGELFISKADTKKMQNLLDEQRLELMEPKGPILVLAGDSDTTINREAVKATIASWKGKGVDVEYREVPDSDHNGSVNNSYDLQVEWIAQHVSSS</sequence>
<evidence type="ECO:0000313" key="2">
    <source>
        <dbReference type="EMBL" id="EEI17986.1"/>
    </source>
</evidence>
<dbReference type="RefSeq" id="WP_006840552.1">
    <property type="nucleotide sequence ID" value="NZ_GG667193.1"/>
</dbReference>
<comment type="caution">
    <text evidence="2">The sequence shown here is derived from an EMBL/GenBank/DDBJ whole genome shotgun (WGS) entry which is preliminary data.</text>
</comment>
<dbReference type="PIRSF" id="PIRSF029171">
    <property type="entry name" value="Esterase_LipA"/>
    <property type="match status" value="1"/>
</dbReference>
<accession>C0XP33</accession>